<proteinExistence type="predicted"/>
<organism evidence="1 2">
    <name type="scientific">Sorangium cellulosum</name>
    <name type="common">Polyangium cellulosum</name>
    <dbReference type="NCBI Taxonomy" id="56"/>
    <lineage>
        <taxon>Bacteria</taxon>
        <taxon>Pseudomonadati</taxon>
        <taxon>Myxococcota</taxon>
        <taxon>Polyangia</taxon>
        <taxon>Polyangiales</taxon>
        <taxon>Polyangiaceae</taxon>
        <taxon>Sorangium</taxon>
    </lineage>
</organism>
<dbReference type="Gene3D" id="1.10.150.240">
    <property type="entry name" value="Putative phosphatase, domain 2"/>
    <property type="match status" value="1"/>
</dbReference>
<dbReference type="PRINTS" id="PR00413">
    <property type="entry name" value="HADHALOGNASE"/>
</dbReference>
<dbReference type="GO" id="GO:0005829">
    <property type="term" value="C:cytosol"/>
    <property type="evidence" value="ECO:0007669"/>
    <property type="project" value="TreeGrafter"/>
</dbReference>
<dbReference type="SFLD" id="SFLDS00003">
    <property type="entry name" value="Haloacid_Dehalogenase"/>
    <property type="match status" value="1"/>
</dbReference>
<dbReference type="OrthoDB" id="9792518at2"/>
<dbReference type="InterPro" id="IPR023214">
    <property type="entry name" value="HAD_sf"/>
</dbReference>
<dbReference type="InterPro" id="IPR006439">
    <property type="entry name" value="HAD-SF_hydro_IA"/>
</dbReference>
<dbReference type="SFLD" id="SFLDG01135">
    <property type="entry name" value="C1.5.6:_HAD__Beta-PGM__Phospha"/>
    <property type="match status" value="1"/>
</dbReference>
<dbReference type="InterPro" id="IPR050155">
    <property type="entry name" value="HAD-like_hydrolase_sf"/>
</dbReference>
<sequence>MAAIRGVIFDVDGTLVDSNDAHARSWVDALKELGHDARFDEVRRRIGMGGDKLLPQVMGISSDSPEGERITERVSEIFMKQYLPEIRALPGAKELLEALHRRGIKIAVASSARQEKLRKLLEIAGGDGVVESATSASDAEQSKPDPDIVQAALDKLGLAADEVVMIGDTPYDIEAAGRAGLRTIAVRSGGWTDSGLAGALAIYDDPADLLARLDTSPLAEGAGGSPPP</sequence>
<dbReference type="InterPro" id="IPR041492">
    <property type="entry name" value="HAD_2"/>
</dbReference>
<dbReference type="AlphaFoldDB" id="A0A4P2QDF5"/>
<evidence type="ECO:0000313" key="2">
    <source>
        <dbReference type="Proteomes" id="UP000295781"/>
    </source>
</evidence>
<dbReference type="Proteomes" id="UP000295781">
    <property type="component" value="Chromosome"/>
</dbReference>
<protein>
    <submittedName>
        <fullName evidence="1">Haloacid dehalogenase</fullName>
    </submittedName>
</protein>
<dbReference type="PANTHER" id="PTHR43434">
    <property type="entry name" value="PHOSPHOGLYCOLATE PHOSPHATASE"/>
    <property type="match status" value="1"/>
</dbReference>
<dbReference type="InterPro" id="IPR023198">
    <property type="entry name" value="PGP-like_dom2"/>
</dbReference>
<dbReference type="RefSeq" id="WP_129355707.1">
    <property type="nucleotide sequence ID" value="NZ_CP012670.1"/>
</dbReference>
<dbReference type="EMBL" id="CP012670">
    <property type="protein sequence ID" value="AUX27441.1"/>
    <property type="molecule type" value="Genomic_DNA"/>
</dbReference>
<dbReference type="NCBIfam" id="TIGR01509">
    <property type="entry name" value="HAD-SF-IA-v3"/>
    <property type="match status" value="1"/>
</dbReference>
<gene>
    <name evidence="1" type="primary">dehII</name>
    <name evidence="1" type="ORF">SOCEGT47_080310</name>
</gene>
<dbReference type="GO" id="GO:0008967">
    <property type="term" value="F:phosphoglycolate phosphatase activity"/>
    <property type="evidence" value="ECO:0007669"/>
    <property type="project" value="TreeGrafter"/>
</dbReference>
<reference evidence="1 2" key="1">
    <citation type="submission" date="2015-09" db="EMBL/GenBank/DDBJ databases">
        <title>Sorangium comparison.</title>
        <authorList>
            <person name="Zaburannyi N."/>
            <person name="Bunk B."/>
            <person name="Overmann J."/>
            <person name="Mueller R."/>
        </authorList>
    </citation>
    <scope>NUCLEOTIDE SEQUENCE [LARGE SCALE GENOMIC DNA]</scope>
    <source>
        <strain evidence="1 2">So ceGT47</strain>
    </source>
</reference>
<dbReference type="NCBIfam" id="TIGR01549">
    <property type="entry name" value="HAD-SF-IA-v1"/>
    <property type="match status" value="1"/>
</dbReference>
<dbReference type="SFLD" id="SFLDG01129">
    <property type="entry name" value="C1.5:_HAD__Beta-PGM__Phosphata"/>
    <property type="match status" value="1"/>
</dbReference>
<dbReference type="Pfam" id="PF13419">
    <property type="entry name" value="HAD_2"/>
    <property type="match status" value="1"/>
</dbReference>
<accession>A0A4P2QDF5</accession>
<dbReference type="InterPro" id="IPR036412">
    <property type="entry name" value="HAD-like_sf"/>
</dbReference>
<dbReference type="GO" id="GO:0006281">
    <property type="term" value="P:DNA repair"/>
    <property type="evidence" value="ECO:0007669"/>
    <property type="project" value="TreeGrafter"/>
</dbReference>
<dbReference type="PANTHER" id="PTHR43434:SF16">
    <property type="entry name" value="BLL8046 PROTEIN"/>
    <property type="match status" value="1"/>
</dbReference>
<name>A0A4P2QDF5_SORCE</name>
<dbReference type="SUPFAM" id="SSF56784">
    <property type="entry name" value="HAD-like"/>
    <property type="match status" value="1"/>
</dbReference>
<evidence type="ECO:0000313" key="1">
    <source>
        <dbReference type="EMBL" id="AUX27441.1"/>
    </source>
</evidence>
<dbReference type="Gene3D" id="3.40.50.1000">
    <property type="entry name" value="HAD superfamily/HAD-like"/>
    <property type="match status" value="1"/>
</dbReference>